<organism evidence="2 3">
    <name type="scientific">Clostridium perfringens</name>
    <dbReference type="NCBI Taxonomy" id="1502"/>
    <lineage>
        <taxon>Bacteria</taxon>
        <taxon>Bacillati</taxon>
        <taxon>Bacillota</taxon>
        <taxon>Clostridia</taxon>
        <taxon>Eubacteriales</taxon>
        <taxon>Clostridiaceae</taxon>
        <taxon>Clostridium</taxon>
    </lineage>
</organism>
<dbReference type="AlphaFoldDB" id="A0A127EIZ4"/>
<reference evidence="2 3" key="1">
    <citation type="journal article" date="2016" name="PLoS ONE">
        <title>Plasmid Characterization and Chromosome Analysis of Two netF+ Clostridium perfringens Isolates Associated with Foal and Canine Necrotizing Enteritis.</title>
        <authorList>
            <person name="Mehdizadeh Gohari I."/>
            <person name="Kropinski A.M."/>
            <person name="Weese S.J."/>
            <person name="Parreira V.R."/>
            <person name="Whitehead A.E."/>
            <person name="Boerlin P."/>
            <person name="Prescott J.F."/>
        </authorList>
    </citation>
    <scope>NUCLEOTIDE SEQUENCE [LARGE SCALE GENOMIC DNA]</scope>
    <source>
        <strain evidence="2 3">JP838</strain>
    </source>
</reference>
<dbReference type="PATRIC" id="fig|1502.177.peg.1907"/>
<dbReference type="InterPro" id="IPR051531">
    <property type="entry name" value="N-acetyltransferase"/>
</dbReference>
<name>A0A127EIZ4_CLOPF</name>
<feature type="domain" description="N-acetyltransferase" evidence="1">
    <location>
        <begin position="21"/>
        <end position="181"/>
    </location>
</feature>
<dbReference type="GO" id="GO:0016747">
    <property type="term" value="F:acyltransferase activity, transferring groups other than amino-acyl groups"/>
    <property type="evidence" value="ECO:0007669"/>
    <property type="project" value="InterPro"/>
</dbReference>
<dbReference type="EMBL" id="CP010994">
    <property type="protein sequence ID" value="AMN35941.1"/>
    <property type="molecule type" value="Genomic_DNA"/>
</dbReference>
<protein>
    <submittedName>
        <fullName evidence="2">GNAT family acetyltransferase</fullName>
    </submittedName>
</protein>
<dbReference type="Pfam" id="PF13302">
    <property type="entry name" value="Acetyltransf_3"/>
    <property type="match status" value="1"/>
</dbReference>
<dbReference type="RefSeq" id="WP_061428413.1">
    <property type="nucleotide sequence ID" value="NZ_CATNZO010000001.1"/>
</dbReference>
<gene>
    <name evidence="2" type="ORF">JFP838_09295</name>
</gene>
<dbReference type="InterPro" id="IPR000182">
    <property type="entry name" value="GNAT_dom"/>
</dbReference>
<dbReference type="PROSITE" id="PS51186">
    <property type="entry name" value="GNAT"/>
    <property type="match status" value="1"/>
</dbReference>
<dbReference type="OrthoDB" id="9811523at2"/>
<dbReference type="Gene3D" id="3.40.630.30">
    <property type="match status" value="1"/>
</dbReference>
<accession>A0A127EIZ4</accession>
<evidence type="ECO:0000313" key="2">
    <source>
        <dbReference type="EMBL" id="AMN35941.1"/>
    </source>
</evidence>
<sequence length="193" mass="22906">MGENKREKVFLEFPIIETERFILKEIEEKHKNHFISLFSDEDIMKYSGTEVYDPEKQVEFYFKKVKLMYKEKKGIRWAIINKESKEFIGDIGLYNIDFYSNNTEIGYTIEKNFWGKGVASECIKAIENFAFEILDMNRIIAMIDSNNISSIKLSEKLGFHKDGILREHYYNKSKDEYINICVYSLIKSDIKIK</sequence>
<keyword evidence="2" id="KW-0808">Transferase</keyword>
<evidence type="ECO:0000313" key="3">
    <source>
        <dbReference type="Proteomes" id="UP000070260"/>
    </source>
</evidence>
<proteinExistence type="predicted"/>
<dbReference type="Proteomes" id="UP000070260">
    <property type="component" value="Chromosome"/>
</dbReference>
<dbReference type="SUPFAM" id="SSF55729">
    <property type="entry name" value="Acyl-CoA N-acyltransferases (Nat)"/>
    <property type="match status" value="1"/>
</dbReference>
<dbReference type="PANTHER" id="PTHR43792:SF1">
    <property type="entry name" value="N-ACETYLTRANSFERASE DOMAIN-CONTAINING PROTEIN"/>
    <property type="match status" value="1"/>
</dbReference>
<dbReference type="InterPro" id="IPR016181">
    <property type="entry name" value="Acyl_CoA_acyltransferase"/>
</dbReference>
<dbReference type="PANTHER" id="PTHR43792">
    <property type="entry name" value="GNAT FAMILY, PUTATIVE (AFU_ORTHOLOGUE AFUA_3G00765)-RELATED-RELATED"/>
    <property type="match status" value="1"/>
</dbReference>
<evidence type="ECO:0000259" key="1">
    <source>
        <dbReference type="PROSITE" id="PS51186"/>
    </source>
</evidence>